<protein>
    <submittedName>
        <fullName evidence="2">Chemotaxis protein CheW</fullName>
    </submittedName>
</protein>
<dbReference type="GO" id="GO:0007165">
    <property type="term" value="P:signal transduction"/>
    <property type="evidence" value="ECO:0007669"/>
    <property type="project" value="InterPro"/>
</dbReference>
<dbReference type="SMART" id="SM00260">
    <property type="entry name" value="CheW"/>
    <property type="match status" value="1"/>
</dbReference>
<evidence type="ECO:0000259" key="1">
    <source>
        <dbReference type="PROSITE" id="PS50851"/>
    </source>
</evidence>
<accession>A0A2N5Y6C8</accession>
<reference evidence="3" key="1">
    <citation type="submission" date="2017-11" db="EMBL/GenBank/DDBJ databases">
        <title>The draft genome sequence of Chromatocurvus sp. F02.</title>
        <authorList>
            <person name="Du Z.-J."/>
            <person name="Chang Y.-Q."/>
        </authorList>
    </citation>
    <scope>NUCLEOTIDE SEQUENCE [LARGE SCALE GENOMIC DNA]</scope>
    <source>
        <strain evidence="3">F02</strain>
    </source>
</reference>
<dbReference type="PANTHER" id="PTHR22617">
    <property type="entry name" value="CHEMOTAXIS SENSOR HISTIDINE KINASE-RELATED"/>
    <property type="match status" value="1"/>
</dbReference>
<evidence type="ECO:0000313" key="3">
    <source>
        <dbReference type="Proteomes" id="UP000234845"/>
    </source>
</evidence>
<dbReference type="SUPFAM" id="SSF50341">
    <property type="entry name" value="CheW-like"/>
    <property type="match status" value="1"/>
</dbReference>
<dbReference type="InterPro" id="IPR036061">
    <property type="entry name" value="CheW-like_dom_sf"/>
</dbReference>
<dbReference type="EMBL" id="PKLZ01000001">
    <property type="protein sequence ID" value="PLW83954.1"/>
    <property type="molecule type" value="Genomic_DNA"/>
</dbReference>
<dbReference type="InterPro" id="IPR002545">
    <property type="entry name" value="CheW-lke_dom"/>
</dbReference>
<evidence type="ECO:0000313" key="2">
    <source>
        <dbReference type="EMBL" id="PLW83954.1"/>
    </source>
</evidence>
<dbReference type="AlphaFoldDB" id="A0A2N5Y6C8"/>
<dbReference type="GO" id="GO:0005829">
    <property type="term" value="C:cytosol"/>
    <property type="evidence" value="ECO:0007669"/>
    <property type="project" value="TreeGrafter"/>
</dbReference>
<dbReference type="Gene3D" id="2.30.30.40">
    <property type="entry name" value="SH3 Domains"/>
    <property type="match status" value="1"/>
</dbReference>
<organism evidence="2 3">
    <name type="scientific">Kineobactrum sediminis</name>
    <dbReference type="NCBI Taxonomy" id="1905677"/>
    <lineage>
        <taxon>Bacteria</taxon>
        <taxon>Pseudomonadati</taxon>
        <taxon>Pseudomonadota</taxon>
        <taxon>Gammaproteobacteria</taxon>
        <taxon>Cellvibrionales</taxon>
        <taxon>Halieaceae</taxon>
        <taxon>Kineobactrum</taxon>
    </lineage>
</organism>
<proteinExistence type="predicted"/>
<name>A0A2N5Y6C8_9GAMM</name>
<keyword evidence="3" id="KW-1185">Reference proteome</keyword>
<dbReference type="RefSeq" id="WP_101519591.1">
    <property type="nucleotide sequence ID" value="NZ_PKLZ01000001.1"/>
</dbReference>
<gene>
    <name evidence="2" type="ORF">CWI75_00945</name>
</gene>
<dbReference type="Pfam" id="PF01584">
    <property type="entry name" value="CheW"/>
    <property type="match status" value="1"/>
</dbReference>
<sequence>MNAEEQNDDTRVDFNDDDTLVAISHGSLDNCNEWLRFTVDRQHYGVSLLQVQEILCAGDITPVSGAPEFVLGVINVRGSIVTVVDARRRMKLPVRGETDNIDWIIILDISGEHVGLVVDEVLEVQVLDSSKFENLPGDKAFEVEGVIETEAGMMILVDARMMAGMGQAAEDQVAAA</sequence>
<feature type="domain" description="CheW-like" evidence="1">
    <location>
        <begin position="31"/>
        <end position="168"/>
    </location>
</feature>
<dbReference type="GO" id="GO:0006935">
    <property type="term" value="P:chemotaxis"/>
    <property type="evidence" value="ECO:0007669"/>
    <property type="project" value="InterPro"/>
</dbReference>
<dbReference type="Gene3D" id="2.40.50.180">
    <property type="entry name" value="CheA-289, Domain 4"/>
    <property type="match status" value="1"/>
</dbReference>
<dbReference type="OrthoDB" id="9790406at2"/>
<dbReference type="Proteomes" id="UP000234845">
    <property type="component" value="Unassembled WGS sequence"/>
</dbReference>
<dbReference type="InterPro" id="IPR039315">
    <property type="entry name" value="CheW"/>
</dbReference>
<comment type="caution">
    <text evidence="2">The sequence shown here is derived from an EMBL/GenBank/DDBJ whole genome shotgun (WGS) entry which is preliminary data.</text>
</comment>
<dbReference type="PANTHER" id="PTHR22617:SF23">
    <property type="entry name" value="CHEMOTAXIS PROTEIN CHEW"/>
    <property type="match status" value="1"/>
</dbReference>
<dbReference type="PROSITE" id="PS50851">
    <property type="entry name" value="CHEW"/>
    <property type="match status" value="1"/>
</dbReference>